<proteinExistence type="predicted"/>
<dbReference type="GO" id="GO:0016308">
    <property type="term" value="F:1-phosphatidylinositol-4-phosphate 5-kinase activity"/>
    <property type="evidence" value="ECO:0007669"/>
    <property type="project" value="TreeGrafter"/>
</dbReference>
<feature type="transmembrane region" description="Helical" evidence="3">
    <location>
        <begin position="306"/>
        <end position="327"/>
    </location>
</feature>
<feature type="region of interest" description="Disordered" evidence="2">
    <location>
        <begin position="442"/>
        <end position="464"/>
    </location>
</feature>
<feature type="region of interest" description="Disordered" evidence="2">
    <location>
        <begin position="834"/>
        <end position="883"/>
    </location>
</feature>
<gene>
    <name evidence="5" type="primary">PIP5KL1_18</name>
    <name evidence="5" type="ORF">PHYPSEUDO_015270</name>
</gene>
<comment type="caution">
    <text evidence="5">The sequence shown here is derived from an EMBL/GenBank/DDBJ whole genome shotgun (WGS) entry which is preliminary data.</text>
</comment>
<dbReference type="SMART" id="SM00330">
    <property type="entry name" value="PIPKc"/>
    <property type="match status" value="1"/>
</dbReference>
<keyword evidence="6" id="KW-1185">Reference proteome</keyword>
<evidence type="ECO:0000313" key="5">
    <source>
        <dbReference type="EMBL" id="KAG7386762.1"/>
    </source>
</evidence>
<keyword evidence="1" id="KW-0808">Transferase</keyword>
<dbReference type="Pfam" id="PF01504">
    <property type="entry name" value="PIP5K"/>
    <property type="match status" value="1"/>
</dbReference>
<dbReference type="PROSITE" id="PS51455">
    <property type="entry name" value="PIPK"/>
    <property type="match status" value="1"/>
</dbReference>
<dbReference type="InterPro" id="IPR002498">
    <property type="entry name" value="PInositol-4-P-4/5-kinase_core"/>
</dbReference>
<feature type="domain" description="PIPK" evidence="4">
    <location>
        <begin position="518"/>
        <end position="956"/>
    </location>
</feature>
<evidence type="ECO:0000256" key="1">
    <source>
        <dbReference type="PROSITE-ProRule" id="PRU00781"/>
    </source>
</evidence>
<reference evidence="5" key="1">
    <citation type="submission" date="2021-02" db="EMBL/GenBank/DDBJ databases">
        <authorList>
            <person name="Palmer J.M."/>
        </authorList>
    </citation>
    <scope>NUCLEOTIDE SEQUENCE</scope>
    <source>
        <strain evidence="5">SCRP734</strain>
    </source>
</reference>
<dbReference type="InterPro" id="IPR023610">
    <property type="entry name" value="PInositol-4/5-P-5/4-kinase"/>
</dbReference>
<feature type="transmembrane region" description="Helical" evidence="3">
    <location>
        <begin position="348"/>
        <end position="369"/>
    </location>
</feature>
<feature type="transmembrane region" description="Helical" evidence="3">
    <location>
        <begin position="242"/>
        <end position="261"/>
    </location>
</feature>
<dbReference type="GO" id="GO:0005524">
    <property type="term" value="F:ATP binding"/>
    <property type="evidence" value="ECO:0007669"/>
    <property type="project" value="UniProtKB-UniRule"/>
</dbReference>
<accession>A0A8T1VZ34</accession>
<feature type="compositionally biased region" description="Basic and acidic residues" evidence="2">
    <location>
        <begin position="455"/>
        <end position="464"/>
    </location>
</feature>
<keyword evidence="1" id="KW-0067">ATP-binding</keyword>
<evidence type="ECO:0000256" key="2">
    <source>
        <dbReference type="SAM" id="MobiDB-lite"/>
    </source>
</evidence>
<dbReference type="OrthoDB" id="70770at2759"/>
<dbReference type="Proteomes" id="UP000694044">
    <property type="component" value="Unassembled WGS sequence"/>
</dbReference>
<evidence type="ECO:0000256" key="3">
    <source>
        <dbReference type="SAM" id="Phobius"/>
    </source>
</evidence>
<protein>
    <submittedName>
        <fullName evidence="5">Phosphatidylinositol-4-phosphate 5-kinase-like protein 1</fullName>
    </submittedName>
</protein>
<organism evidence="5 6">
    <name type="scientific">Phytophthora pseudosyringae</name>
    <dbReference type="NCBI Taxonomy" id="221518"/>
    <lineage>
        <taxon>Eukaryota</taxon>
        <taxon>Sar</taxon>
        <taxon>Stramenopiles</taxon>
        <taxon>Oomycota</taxon>
        <taxon>Peronosporomycetes</taxon>
        <taxon>Peronosporales</taxon>
        <taxon>Peronosporaceae</taxon>
        <taxon>Phytophthora</taxon>
    </lineage>
</organism>
<keyword evidence="1" id="KW-0547">Nucleotide-binding</keyword>
<keyword evidence="3" id="KW-1133">Transmembrane helix</keyword>
<keyword evidence="3" id="KW-0472">Membrane</keyword>
<feature type="transmembrane region" description="Helical" evidence="3">
    <location>
        <begin position="108"/>
        <end position="131"/>
    </location>
</feature>
<dbReference type="PANTHER" id="PTHR23086">
    <property type="entry name" value="PHOSPHATIDYLINOSITOL-4-PHOSPHATE 5-KINASE"/>
    <property type="match status" value="1"/>
</dbReference>
<evidence type="ECO:0000259" key="4">
    <source>
        <dbReference type="PROSITE" id="PS51455"/>
    </source>
</evidence>
<dbReference type="PANTHER" id="PTHR23086:SF8">
    <property type="entry name" value="PHOSPHATIDYLINOSITOL 5-PHOSPHATE 4-KINASE, ISOFORM A"/>
    <property type="match status" value="1"/>
</dbReference>
<dbReference type="GO" id="GO:0046854">
    <property type="term" value="P:phosphatidylinositol phosphate biosynthetic process"/>
    <property type="evidence" value="ECO:0007669"/>
    <property type="project" value="TreeGrafter"/>
</dbReference>
<feature type="transmembrane region" description="Helical" evidence="3">
    <location>
        <begin position="137"/>
        <end position="157"/>
    </location>
</feature>
<name>A0A8T1VZ34_9STRA</name>
<dbReference type="EMBL" id="JAGDFM010000093">
    <property type="protein sequence ID" value="KAG7386762.1"/>
    <property type="molecule type" value="Genomic_DNA"/>
</dbReference>
<dbReference type="CDD" id="cd00139">
    <property type="entry name" value="PIPKc"/>
    <property type="match status" value="1"/>
</dbReference>
<sequence length="980" mass="110467">MGHPPPASENDALLRGRDQCVTPLRLEGVLPHSTSLYLVRTNVYLPCTSSGSFCSISLSSDPVEKLSKSRYKPRGGGTRTRGRGRHRAGLLSLCSCFKALVTGPCSGLVVAIAGLLVLVGVACSTIALVGSYSADEYLFLGAIASGAFTLVIIVAFLTSPAVRAHPNPLIFSKSLVDLLLATIYVAEYCVTEFSDSVALPFRIAAITQALLIAGEFWFFAIPIDMVQSITNPFTSYAHNFRVYWFYSVLSGIVCGLVLWSLGDAEAECITMDASNPDCAKVADDNEQRFIWFHHNTDMPGFFWHQWILYHVCVVVYLLFGVACMVYVRSRLRRGLEETFEVRRRVLSNGMLTCAVFISWSFLMICLFALTNTVTVKAVLGKTLFKELIDLSAFLHASRGCVNIIVWIVVNAPYFPSFYADDPTDLTLQSPYENGFMARGSFSPGGDSSGCTEASELARDDSHKHEEKLMNPQLNVALRKQMIHMATNGIIESVQHHHRMRRENGNNHTFQLDWQRSPQQRIRQLVSSSSISDAVGSQTIPPRSMPILREMRNSTIRVVEEPRDNPSSMRFTFIPMALTEMQFYDFQPRVFASIRQLYGVNDAEYIFAFRSTINERISEGRSGAFVFNTCDRKYLVKSTTSKEKDVLLRLLPTYLRYLKWNPGTLLPRFFGFHAMKVYGQIFYFIVMGNFLSTTEVIHRRYDIKGSWVDRNAPACVLGEKYRCSKCNRFFTFGGAPDEPCFLPGEEHYPDITLRDNDLKKRLKLDPETAVKLVKQLTRDSNYLASAGIMDYSLLIGTHYSHFTIATEYKRGISRRKSVELTAYCADTHEQRPDVDFLPNLYENRRRSTSEDDAVSEGTRASESEDLSYGGRLSDLSQGPPPAERAVYPQSHAYHAHQVSGPSKYYFGLVDILQEWTVPKQIERAYKVRVLRKSRKGVSAIPPKPYARRFQRKMKQLFITMPTHPLGSFDDDAPGDTSARQV</sequence>
<keyword evidence="3" id="KW-0812">Transmembrane</keyword>
<keyword evidence="1" id="KW-0418">Kinase</keyword>
<feature type="transmembrane region" description="Helical" evidence="3">
    <location>
        <begin position="198"/>
        <end position="221"/>
    </location>
</feature>
<evidence type="ECO:0000313" key="6">
    <source>
        <dbReference type="Proteomes" id="UP000694044"/>
    </source>
</evidence>
<dbReference type="GO" id="GO:0005886">
    <property type="term" value="C:plasma membrane"/>
    <property type="evidence" value="ECO:0007669"/>
    <property type="project" value="TreeGrafter"/>
</dbReference>
<dbReference type="AlphaFoldDB" id="A0A8T1VZ34"/>